<gene>
    <name evidence="2" type="ORF">BDA99DRAFT_533219</name>
</gene>
<evidence type="ECO:0000313" key="3">
    <source>
        <dbReference type="Proteomes" id="UP001209540"/>
    </source>
</evidence>
<keyword evidence="1" id="KW-0812">Transmembrane</keyword>
<dbReference type="GO" id="GO:0019005">
    <property type="term" value="C:SCF ubiquitin ligase complex"/>
    <property type="evidence" value="ECO:0007669"/>
    <property type="project" value="TreeGrafter"/>
</dbReference>
<evidence type="ECO:0000256" key="1">
    <source>
        <dbReference type="SAM" id="Phobius"/>
    </source>
</evidence>
<reference evidence="2" key="2">
    <citation type="submission" date="2023-02" db="EMBL/GenBank/DDBJ databases">
        <authorList>
            <consortium name="DOE Joint Genome Institute"/>
            <person name="Mondo S.J."/>
            <person name="Chang Y."/>
            <person name="Wang Y."/>
            <person name="Ahrendt S."/>
            <person name="Andreopoulos W."/>
            <person name="Barry K."/>
            <person name="Beard J."/>
            <person name="Benny G.L."/>
            <person name="Blankenship S."/>
            <person name="Bonito G."/>
            <person name="Cuomo C."/>
            <person name="Desiro A."/>
            <person name="Gervers K.A."/>
            <person name="Hundley H."/>
            <person name="Kuo A."/>
            <person name="LaButti K."/>
            <person name="Lang B.F."/>
            <person name="Lipzen A."/>
            <person name="O'Donnell K."/>
            <person name="Pangilinan J."/>
            <person name="Reynolds N."/>
            <person name="Sandor L."/>
            <person name="Smith M.W."/>
            <person name="Tsang A."/>
            <person name="Grigoriev I.V."/>
            <person name="Stajich J.E."/>
            <person name="Spatafora J.W."/>
        </authorList>
    </citation>
    <scope>NUCLEOTIDE SEQUENCE</scope>
    <source>
        <strain evidence="2">RSA 2281</strain>
    </source>
</reference>
<organism evidence="2 3">
    <name type="scientific">Phascolomyces articulosus</name>
    <dbReference type="NCBI Taxonomy" id="60185"/>
    <lineage>
        <taxon>Eukaryota</taxon>
        <taxon>Fungi</taxon>
        <taxon>Fungi incertae sedis</taxon>
        <taxon>Mucoromycota</taxon>
        <taxon>Mucoromycotina</taxon>
        <taxon>Mucoromycetes</taxon>
        <taxon>Mucorales</taxon>
        <taxon>Lichtheimiaceae</taxon>
        <taxon>Phascolomyces</taxon>
    </lineage>
</organism>
<name>A0AAD5KLB1_9FUNG</name>
<dbReference type="AlphaFoldDB" id="A0AAD5KLB1"/>
<accession>A0AAD5KLB1</accession>
<keyword evidence="1" id="KW-0472">Membrane</keyword>
<sequence>MGKRKGVFINAEEQCVKRQATTATIIANIETTRSESSSWKHALETSKSAFGNARYNDAISHSSLALHDLRNNVFCALAIRSVAYGNAGHFKEAMQDAQEMIHQAPTNVTGYMHAGDLHAQYGQQEAAIRIYDKGLTALSSEDPKRSLLEIRKSEAQVRQAQRVDFITQLPCDILLNVLEELFTIDILLMTTVSKSCLTHITLAMTQDDLIPPVGTILRVCKNLSGFTLMSESIQPLDLSEMPPNYQSQKLIRLELYGTFSIPNATLKRVARAFPKLRFLGATNCEPNAIDIINDTTLFHLLEYINISTTQHYSRRSYDITDVLYQLNDKLSSCSATKGRGLSKIELTEFHHGKHILTLLNKNKYTLKSLTLQHHSEASYLVEGQGIAIFESSFLQELIWKNNQEMNLELERMLLCCPSLKEIDITITDGTISEQVYLALKKLSYLEKLTMVATHVDYYACKDDNMVKLFEEHANRAQGHSISLSHVDLRCDELKDDVLISLAKIKTLKEVSLWYCAGITEDGLIQFFTECPDGLTTICLVGIAGGIVTEAVLRIINSMGSMRRLVVEGFTDEKLKEVITNKDIDIEIPGL</sequence>
<dbReference type="GO" id="GO:0031146">
    <property type="term" value="P:SCF-dependent proteasomal ubiquitin-dependent protein catabolic process"/>
    <property type="evidence" value="ECO:0007669"/>
    <property type="project" value="TreeGrafter"/>
</dbReference>
<keyword evidence="3" id="KW-1185">Reference proteome</keyword>
<keyword evidence="1" id="KW-1133">Transmembrane helix</keyword>
<evidence type="ECO:0000313" key="2">
    <source>
        <dbReference type="EMBL" id="KAI9274594.1"/>
    </source>
</evidence>
<dbReference type="Proteomes" id="UP001209540">
    <property type="component" value="Unassembled WGS sequence"/>
</dbReference>
<comment type="caution">
    <text evidence="2">The sequence shown here is derived from an EMBL/GenBank/DDBJ whole genome shotgun (WGS) entry which is preliminary data.</text>
</comment>
<reference evidence="2" key="1">
    <citation type="journal article" date="2022" name="IScience">
        <title>Evolution of zygomycete secretomes and the origins of terrestrial fungal ecologies.</title>
        <authorList>
            <person name="Chang Y."/>
            <person name="Wang Y."/>
            <person name="Mondo S."/>
            <person name="Ahrendt S."/>
            <person name="Andreopoulos W."/>
            <person name="Barry K."/>
            <person name="Beard J."/>
            <person name="Benny G.L."/>
            <person name="Blankenship S."/>
            <person name="Bonito G."/>
            <person name="Cuomo C."/>
            <person name="Desiro A."/>
            <person name="Gervers K.A."/>
            <person name="Hundley H."/>
            <person name="Kuo A."/>
            <person name="LaButti K."/>
            <person name="Lang B.F."/>
            <person name="Lipzen A."/>
            <person name="O'Donnell K."/>
            <person name="Pangilinan J."/>
            <person name="Reynolds N."/>
            <person name="Sandor L."/>
            <person name="Smith M.E."/>
            <person name="Tsang A."/>
            <person name="Grigoriev I.V."/>
            <person name="Stajich J.E."/>
            <person name="Spatafora J.W."/>
        </authorList>
    </citation>
    <scope>NUCLEOTIDE SEQUENCE</scope>
    <source>
        <strain evidence="2">RSA 2281</strain>
    </source>
</reference>
<dbReference type="InterPro" id="IPR011990">
    <property type="entry name" value="TPR-like_helical_dom_sf"/>
</dbReference>
<dbReference type="SUPFAM" id="SSF52047">
    <property type="entry name" value="RNI-like"/>
    <property type="match status" value="1"/>
</dbReference>
<dbReference type="InterPro" id="IPR032675">
    <property type="entry name" value="LRR_dom_sf"/>
</dbReference>
<proteinExistence type="predicted"/>
<evidence type="ECO:0008006" key="4">
    <source>
        <dbReference type="Google" id="ProtNLM"/>
    </source>
</evidence>
<dbReference type="Gene3D" id="1.25.40.10">
    <property type="entry name" value="Tetratricopeptide repeat domain"/>
    <property type="match status" value="1"/>
</dbReference>
<feature type="transmembrane region" description="Helical" evidence="1">
    <location>
        <begin position="533"/>
        <end position="555"/>
    </location>
</feature>
<dbReference type="Gene3D" id="3.80.10.10">
    <property type="entry name" value="Ribonuclease Inhibitor"/>
    <property type="match status" value="2"/>
</dbReference>
<dbReference type="EMBL" id="JAIXMP010000004">
    <property type="protein sequence ID" value="KAI9274594.1"/>
    <property type="molecule type" value="Genomic_DNA"/>
</dbReference>
<dbReference type="SUPFAM" id="SSF48452">
    <property type="entry name" value="TPR-like"/>
    <property type="match status" value="1"/>
</dbReference>
<dbReference type="PANTHER" id="PTHR13318">
    <property type="entry name" value="PARTNER OF PAIRED, ISOFORM B-RELATED"/>
    <property type="match status" value="1"/>
</dbReference>
<protein>
    <recommendedName>
        <fullName evidence="4">F-box domain-containing protein</fullName>
    </recommendedName>
</protein>